<dbReference type="RefSeq" id="WP_122218368.1">
    <property type="nucleotide sequence ID" value="NZ_RBQC01000011.1"/>
</dbReference>
<evidence type="ECO:0000256" key="5">
    <source>
        <dbReference type="ARBA" id="ARBA00022691"/>
    </source>
</evidence>
<dbReference type="Gene3D" id="3.40.50.150">
    <property type="entry name" value="Vaccinia Virus protein VP39"/>
    <property type="match status" value="1"/>
</dbReference>
<evidence type="ECO:0000256" key="3">
    <source>
        <dbReference type="ARBA" id="ARBA00022603"/>
    </source>
</evidence>
<dbReference type="GO" id="GO:0043565">
    <property type="term" value="F:sequence-specific DNA binding"/>
    <property type="evidence" value="ECO:0007669"/>
    <property type="project" value="TreeGrafter"/>
</dbReference>
<dbReference type="GO" id="GO:1904047">
    <property type="term" value="F:S-adenosyl-L-methionine binding"/>
    <property type="evidence" value="ECO:0007669"/>
    <property type="project" value="TreeGrafter"/>
</dbReference>
<name>A0A3M3ZFT0_9PSED</name>
<dbReference type="InterPro" id="IPR029063">
    <property type="entry name" value="SAM-dependent_MTases_sf"/>
</dbReference>
<comment type="catalytic activity">
    <reaction evidence="6">
        <text>a 2'-deoxyadenosine in DNA + S-adenosyl-L-methionine = an N(6)-methyl-2'-deoxyadenosine in DNA + S-adenosyl-L-homocysteine + H(+)</text>
        <dbReference type="Rhea" id="RHEA:15197"/>
        <dbReference type="Rhea" id="RHEA-COMP:12418"/>
        <dbReference type="Rhea" id="RHEA-COMP:12419"/>
        <dbReference type="ChEBI" id="CHEBI:15378"/>
        <dbReference type="ChEBI" id="CHEBI:57856"/>
        <dbReference type="ChEBI" id="CHEBI:59789"/>
        <dbReference type="ChEBI" id="CHEBI:90615"/>
        <dbReference type="ChEBI" id="CHEBI:90616"/>
        <dbReference type="EC" id="2.1.1.72"/>
    </reaction>
</comment>
<dbReference type="GO" id="GO:0032259">
    <property type="term" value="P:methylation"/>
    <property type="evidence" value="ECO:0007669"/>
    <property type="project" value="UniProtKB-KW"/>
</dbReference>
<evidence type="ECO:0000256" key="2">
    <source>
        <dbReference type="ARBA" id="ARBA00011900"/>
    </source>
</evidence>
<dbReference type="Proteomes" id="UP000268056">
    <property type="component" value="Unassembled WGS sequence"/>
</dbReference>
<dbReference type="EMBL" id="RBQC01000011">
    <property type="protein sequence ID" value="RMO93511.1"/>
    <property type="molecule type" value="Genomic_DNA"/>
</dbReference>
<comment type="caution">
    <text evidence="7">The sequence shown here is derived from an EMBL/GenBank/DDBJ whole genome shotgun (WGS) entry which is preliminary data.</text>
</comment>
<keyword evidence="5" id="KW-0949">S-adenosyl-L-methionine</keyword>
<evidence type="ECO:0000256" key="6">
    <source>
        <dbReference type="ARBA" id="ARBA00047942"/>
    </source>
</evidence>
<evidence type="ECO:0000313" key="7">
    <source>
        <dbReference type="EMBL" id="RMO93511.1"/>
    </source>
</evidence>
<reference evidence="7 8" key="1">
    <citation type="submission" date="2018-08" db="EMBL/GenBank/DDBJ databases">
        <title>Recombination of ecologically and evolutionarily significant loci maintains genetic cohesion in the Pseudomonas syringae species complex.</title>
        <authorList>
            <person name="Dillon M."/>
            <person name="Thakur S."/>
            <person name="Almeida R.N.D."/>
            <person name="Weir B.S."/>
            <person name="Guttman D.S."/>
        </authorList>
    </citation>
    <scope>NUCLEOTIDE SEQUENCE [LARGE SCALE GENOMIC DNA]</scope>
    <source>
        <strain evidence="7 8">ICMP 4092</strain>
    </source>
</reference>
<dbReference type="AlphaFoldDB" id="A0A3M3ZFT0"/>
<dbReference type="InterPro" id="IPR023095">
    <property type="entry name" value="Ade_MeTrfase_dom_2"/>
</dbReference>
<sequence length="286" mass="32718">MPSTPSPLRYPGGKHSILPMVSELIKANKLERGHYAEPYAGGCGLALGLLFKGHVHEIHLNDLDRSVWAFWEAIVNNADQFINEIETTPITIEEWSRQRDIQLSASSNDFQKAFSAFFLNRTNRSGVICKAGVIGGFKQDGKYKLDCRFNKKGLIEKIRRIEKYKHRIHIYNDDAIDFIKTIDESLPSKSFICIDPPYYNKGSTLYTNFYNTEDHKTLAQVILGIKKPWILTYDDATEIQNIYKSRRQFRFNLNYSAAKKRVGTELLIASPRLRIPGLLKADKLSA</sequence>
<dbReference type="PANTHER" id="PTHR30481">
    <property type="entry name" value="DNA ADENINE METHYLASE"/>
    <property type="match status" value="1"/>
</dbReference>
<evidence type="ECO:0000256" key="1">
    <source>
        <dbReference type="ARBA" id="ARBA00006594"/>
    </source>
</evidence>
<comment type="similarity">
    <text evidence="1">Belongs to the N(4)/N(6)-methyltransferase family.</text>
</comment>
<dbReference type="GO" id="GO:0009307">
    <property type="term" value="P:DNA restriction-modification system"/>
    <property type="evidence" value="ECO:0007669"/>
    <property type="project" value="InterPro"/>
</dbReference>
<dbReference type="GO" id="GO:0006298">
    <property type="term" value="P:mismatch repair"/>
    <property type="evidence" value="ECO:0007669"/>
    <property type="project" value="TreeGrafter"/>
</dbReference>
<organism evidence="7 8">
    <name type="scientific">Pseudomonas syringae pv. tagetis</name>
    <dbReference type="NCBI Taxonomy" id="129140"/>
    <lineage>
        <taxon>Bacteria</taxon>
        <taxon>Pseudomonadati</taxon>
        <taxon>Pseudomonadota</taxon>
        <taxon>Gammaproteobacteria</taxon>
        <taxon>Pseudomonadales</taxon>
        <taxon>Pseudomonadaceae</taxon>
        <taxon>Pseudomonas</taxon>
    </lineage>
</organism>
<keyword evidence="3" id="KW-0489">Methyltransferase</keyword>
<evidence type="ECO:0000313" key="8">
    <source>
        <dbReference type="Proteomes" id="UP000268056"/>
    </source>
</evidence>
<dbReference type="Gene3D" id="1.10.1020.10">
    <property type="entry name" value="Adenine-specific Methyltransferase, Domain 2"/>
    <property type="match status" value="1"/>
</dbReference>
<evidence type="ECO:0000256" key="4">
    <source>
        <dbReference type="ARBA" id="ARBA00022679"/>
    </source>
</evidence>
<gene>
    <name evidence="7" type="ORF">ALQ32_200024</name>
</gene>
<dbReference type="SUPFAM" id="SSF53335">
    <property type="entry name" value="S-adenosyl-L-methionine-dependent methyltransferases"/>
    <property type="match status" value="1"/>
</dbReference>
<dbReference type="PIRSF" id="PIRSF000398">
    <property type="entry name" value="M_m6A_EcoRV"/>
    <property type="match status" value="1"/>
</dbReference>
<dbReference type="PANTHER" id="PTHR30481:SF2">
    <property type="entry name" value="SITE-SPECIFIC DNA-METHYLTRANSFERASE (ADENINE-SPECIFIC)"/>
    <property type="match status" value="1"/>
</dbReference>
<dbReference type="InterPro" id="IPR012327">
    <property type="entry name" value="MeTrfase_D12"/>
</dbReference>
<accession>A0A3M3ZFT0</accession>
<dbReference type="InterPro" id="IPR012263">
    <property type="entry name" value="M_m6A_EcoRV"/>
</dbReference>
<keyword evidence="4" id="KW-0808">Transferase</keyword>
<dbReference type="GO" id="GO:0009007">
    <property type="term" value="F:site-specific DNA-methyltransferase (adenine-specific) activity"/>
    <property type="evidence" value="ECO:0007669"/>
    <property type="project" value="UniProtKB-EC"/>
</dbReference>
<dbReference type="Pfam" id="PF02086">
    <property type="entry name" value="MethyltransfD12"/>
    <property type="match status" value="1"/>
</dbReference>
<dbReference type="PRINTS" id="PR00505">
    <property type="entry name" value="D12N6MTFRASE"/>
</dbReference>
<proteinExistence type="inferred from homology"/>
<dbReference type="EC" id="2.1.1.72" evidence="2"/>
<protein>
    <recommendedName>
        <fullName evidence="2">site-specific DNA-methyltransferase (adenine-specific)</fullName>
        <ecNumber evidence="2">2.1.1.72</ecNumber>
    </recommendedName>
</protein>